<organism evidence="2 3">
    <name type="scientific">Mycolicibacterium rufum</name>
    <dbReference type="NCBI Taxonomy" id="318424"/>
    <lineage>
        <taxon>Bacteria</taxon>
        <taxon>Bacillati</taxon>
        <taxon>Actinomycetota</taxon>
        <taxon>Actinomycetes</taxon>
        <taxon>Mycobacteriales</taxon>
        <taxon>Mycobacteriaceae</taxon>
        <taxon>Mycolicibacterium</taxon>
    </lineage>
</organism>
<keyword evidence="1" id="KW-1133">Transmembrane helix</keyword>
<keyword evidence="1" id="KW-0812">Transmembrane</keyword>
<evidence type="ECO:0008006" key="4">
    <source>
        <dbReference type="Google" id="ProtNLM"/>
    </source>
</evidence>
<sequence>MGRRIPGVRARQHPDLTAPTAPVSDRLRPLVLGVLAVDGVLSALMAVFFLPLRVGGVPLPISAVLSGALNVALVWVALQWTSSPRLAALPLWTWLATVLLCTFGGPGDDIVFGGSGLMEYASVLLIAVGALPAGWLLSRRRAAAPSAGAGSGPRSR</sequence>
<feature type="transmembrane region" description="Helical" evidence="1">
    <location>
        <begin position="85"/>
        <end position="105"/>
    </location>
</feature>
<evidence type="ECO:0000313" key="3">
    <source>
        <dbReference type="Proteomes" id="UP001140272"/>
    </source>
</evidence>
<dbReference type="EMBL" id="JACKRN010000319">
    <property type="protein sequence ID" value="MCV7070553.1"/>
    <property type="molecule type" value="Genomic_DNA"/>
</dbReference>
<dbReference type="AlphaFoldDB" id="A0A9X3BF74"/>
<evidence type="ECO:0000256" key="1">
    <source>
        <dbReference type="SAM" id="Phobius"/>
    </source>
</evidence>
<evidence type="ECO:0000313" key="2">
    <source>
        <dbReference type="EMBL" id="MCV7070553.1"/>
    </source>
</evidence>
<feature type="transmembrane region" description="Helical" evidence="1">
    <location>
        <begin position="30"/>
        <end position="51"/>
    </location>
</feature>
<reference evidence="2" key="1">
    <citation type="submission" date="2020-07" db="EMBL/GenBank/DDBJ databases">
        <authorList>
            <person name="Pettersson B.M.F."/>
            <person name="Behra P.R.K."/>
            <person name="Ramesh M."/>
            <person name="Das S."/>
            <person name="Dasgupta S."/>
            <person name="Kirsebom L.A."/>
        </authorList>
    </citation>
    <scope>NUCLEOTIDE SEQUENCE</scope>
    <source>
        <strain evidence="2">DSM 45406</strain>
    </source>
</reference>
<accession>A0A9X3BF74</accession>
<feature type="transmembrane region" description="Helical" evidence="1">
    <location>
        <begin position="117"/>
        <end position="137"/>
    </location>
</feature>
<gene>
    <name evidence="2" type="ORF">H7H73_08895</name>
</gene>
<keyword evidence="1" id="KW-0472">Membrane</keyword>
<feature type="transmembrane region" description="Helical" evidence="1">
    <location>
        <begin position="57"/>
        <end position="78"/>
    </location>
</feature>
<comment type="caution">
    <text evidence="2">The sequence shown here is derived from an EMBL/GenBank/DDBJ whole genome shotgun (WGS) entry which is preliminary data.</text>
</comment>
<reference evidence="2" key="2">
    <citation type="journal article" date="2022" name="BMC Genomics">
        <title>Comparative genome analysis of mycobacteria focusing on tRNA and non-coding RNA.</title>
        <authorList>
            <person name="Behra P.R.K."/>
            <person name="Pettersson B.M.F."/>
            <person name="Ramesh M."/>
            <person name="Das S."/>
            <person name="Dasgupta S."/>
            <person name="Kirsebom L.A."/>
        </authorList>
    </citation>
    <scope>NUCLEOTIDE SEQUENCE</scope>
    <source>
        <strain evidence="2">DSM 45406</strain>
    </source>
</reference>
<protein>
    <recommendedName>
        <fullName evidence="4">Facilitated glucose transporter</fullName>
    </recommendedName>
</protein>
<proteinExistence type="predicted"/>
<dbReference type="RefSeq" id="WP_434085827.1">
    <property type="nucleotide sequence ID" value="NZ_CP092427.2"/>
</dbReference>
<name>A0A9X3BF74_9MYCO</name>
<dbReference type="Proteomes" id="UP001140272">
    <property type="component" value="Unassembled WGS sequence"/>
</dbReference>